<proteinExistence type="predicted"/>
<feature type="non-terminal residue" evidence="2">
    <location>
        <position position="1"/>
    </location>
</feature>
<accession>X1SFY7</accession>
<evidence type="ECO:0000256" key="1">
    <source>
        <dbReference type="SAM" id="MobiDB-lite"/>
    </source>
</evidence>
<feature type="compositionally biased region" description="Basic and acidic residues" evidence="1">
    <location>
        <begin position="243"/>
        <end position="252"/>
    </location>
</feature>
<organism evidence="2">
    <name type="scientific">marine sediment metagenome</name>
    <dbReference type="NCBI Taxonomy" id="412755"/>
    <lineage>
        <taxon>unclassified sequences</taxon>
        <taxon>metagenomes</taxon>
        <taxon>ecological metagenomes</taxon>
    </lineage>
</organism>
<reference evidence="2" key="1">
    <citation type="journal article" date="2014" name="Front. Microbiol.">
        <title>High frequency of phylogenetically diverse reductive dehalogenase-homologous genes in deep subseafloor sedimentary metagenomes.</title>
        <authorList>
            <person name="Kawai M."/>
            <person name="Futagami T."/>
            <person name="Toyoda A."/>
            <person name="Takaki Y."/>
            <person name="Nishi S."/>
            <person name="Hori S."/>
            <person name="Arai W."/>
            <person name="Tsubouchi T."/>
            <person name="Morono Y."/>
            <person name="Uchiyama I."/>
            <person name="Ito T."/>
            <person name="Fujiyama A."/>
            <person name="Inagaki F."/>
            <person name="Takami H."/>
        </authorList>
    </citation>
    <scope>NUCLEOTIDE SEQUENCE</scope>
    <source>
        <strain evidence="2">Expedition CK06-06</strain>
    </source>
</reference>
<sequence>LLVVIAIIALLMGVLMPALMRAKEAGKTVKCQANLRTLTTAWYTYAMDNDDKLCGSWNYNGGGWGDPWDWAWAPWRVGGNSAVSDYFNATRQEKQEGIKKGVLYPYTRSVDCYHCPSDKSFGRNFRTYSMPDSLNGKWAKNKGGNANWTDVSHLSQLKDPATKYVLLEENDPRGYNINAWVINPGGIGSMVWSDPLVVWHGSRSSFGFGDGHAETWKWSNETLRIFRDLRDMSQGQRTPSTEDGIRDLERIQRSWPVPRGSSGNDP</sequence>
<dbReference type="PANTHER" id="PTHR30093">
    <property type="entry name" value="GENERAL SECRETION PATHWAY PROTEIN G"/>
    <property type="match status" value="1"/>
</dbReference>
<feature type="region of interest" description="Disordered" evidence="1">
    <location>
        <begin position="232"/>
        <end position="266"/>
    </location>
</feature>
<dbReference type="Gene3D" id="3.30.700.10">
    <property type="entry name" value="Glycoprotein, Type 4 Pilin"/>
    <property type="match status" value="1"/>
</dbReference>
<dbReference type="InterPro" id="IPR045584">
    <property type="entry name" value="Pilin-like"/>
</dbReference>
<dbReference type="EMBL" id="BARW01017834">
    <property type="protein sequence ID" value="GAI91927.1"/>
    <property type="molecule type" value="Genomic_DNA"/>
</dbReference>
<dbReference type="PANTHER" id="PTHR30093:SF2">
    <property type="entry name" value="TYPE II SECRETION SYSTEM PROTEIN H"/>
    <property type="match status" value="1"/>
</dbReference>
<evidence type="ECO:0000313" key="2">
    <source>
        <dbReference type="EMBL" id="GAI91927.1"/>
    </source>
</evidence>
<comment type="caution">
    <text evidence="2">The sequence shown here is derived from an EMBL/GenBank/DDBJ whole genome shotgun (WGS) entry which is preliminary data.</text>
</comment>
<dbReference type="AlphaFoldDB" id="X1SFY7"/>
<gene>
    <name evidence="2" type="ORF">S12H4_30696</name>
</gene>
<dbReference type="SUPFAM" id="SSF54523">
    <property type="entry name" value="Pili subunits"/>
    <property type="match status" value="1"/>
</dbReference>
<evidence type="ECO:0008006" key="3">
    <source>
        <dbReference type="Google" id="ProtNLM"/>
    </source>
</evidence>
<protein>
    <recommendedName>
        <fullName evidence="3">Type II secretion system protein GspG C-terminal domain-containing protein</fullName>
    </recommendedName>
</protein>
<name>X1SFY7_9ZZZZ</name>